<accession>A0A0N4UUT7</accession>
<protein>
    <submittedName>
        <fullName evidence="4">DOMON domain-containing protein</fullName>
    </submittedName>
</protein>
<dbReference type="OrthoDB" id="6372137at2759"/>
<dbReference type="AlphaFoldDB" id="A0A0N4UUT7"/>
<dbReference type="EMBL" id="UXUI01007145">
    <property type="protein sequence ID" value="VDD85738.1"/>
    <property type="molecule type" value="Genomic_DNA"/>
</dbReference>
<name>A0A0N4UUT7_ENTVE</name>
<dbReference type="Pfam" id="PF03351">
    <property type="entry name" value="DOMON"/>
    <property type="match status" value="1"/>
</dbReference>
<evidence type="ECO:0000259" key="1">
    <source>
        <dbReference type="Pfam" id="PF03351"/>
    </source>
</evidence>
<proteinExistence type="predicted"/>
<sequence length="178" mass="19858">MSAQTLIPAVPLQYMAIGFSHDQEMGNDTVLECVISTDEYVEPEAFASFNNRHSNDRVYLPEEIRKNYLSNVTGGIVDGRLFCQFSVQIIPQIRLSNGEIPKLWSLNKEYYIIAATGSAQPDELNPHDTSPDSYFYPIVSTESSNPSETVSTASSATAQLLCKNIIYPILLFLSLHFN</sequence>
<reference evidence="2 3" key="2">
    <citation type="submission" date="2018-10" db="EMBL/GenBank/DDBJ databases">
        <authorList>
            <consortium name="Pathogen Informatics"/>
        </authorList>
    </citation>
    <scope>NUCLEOTIDE SEQUENCE [LARGE SCALE GENOMIC DNA]</scope>
</reference>
<feature type="domain" description="DOMON" evidence="1">
    <location>
        <begin position="13"/>
        <end position="91"/>
    </location>
</feature>
<gene>
    <name evidence="2" type="ORF">EVEC_LOCUS881</name>
</gene>
<dbReference type="PANTHER" id="PTHR46902">
    <property type="entry name" value="DOMON DOMAIN-CONTAINING PROTEIN FRRS1L"/>
    <property type="match status" value="1"/>
</dbReference>
<reference evidence="4" key="1">
    <citation type="submission" date="2017-02" db="UniProtKB">
        <authorList>
            <consortium name="WormBaseParasite"/>
        </authorList>
    </citation>
    <scope>IDENTIFICATION</scope>
</reference>
<dbReference type="WBParaSite" id="EVEC_0000117301-mRNA-1">
    <property type="protein sequence ID" value="EVEC_0000117301-mRNA-1"/>
    <property type="gene ID" value="EVEC_0000117301"/>
</dbReference>
<organism evidence="4">
    <name type="scientific">Enterobius vermicularis</name>
    <name type="common">Human pinworm</name>
    <dbReference type="NCBI Taxonomy" id="51028"/>
    <lineage>
        <taxon>Eukaryota</taxon>
        <taxon>Metazoa</taxon>
        <taxon>Ecdysozoa</taxon>
        <taxon>Nematoda</taxon>
        <taxon>Chromadorea</taxon>
        <taxon>Rhabditida</taxon>
        <taxon>Spirurina</taxon>
        <taxon>Oxyuridomorpha</taxon>
        <taxon>Oxyuroidea</taxon>
        <taxon>Oxyuridae</taxon>
        <taxon>Enterobius</taxon>
    </lineage>
</organism>
<evidence type="ECO:0000313" key="2">
    <source>
        <dbReference type="EMBL" id="VDD85738.1"/>
    </source>
</evidence>
<dbReference type="Proteomes" id="UP000274131">
    <property type="component" value="Unassembled WGS sequence"/>
</dbReference>
<dbReference type="PANTHER" id="PTHR46902:SF1">
    <property type="entry name" value="DOMON DOMAIN-CONTAINING PROTEIN FRRS1L"/>
    <property type="match status" value="1"/>
</dbReference>
<dbReference type="InterPro" id="IPR005018">
    <property type="entry name" value="DOMON_domain"/>
</dbReference>
<dbReference type="InterPro" id="IPR042789">
    <property type="entry name" value="FRRS1L"/>
</dbReference>
<evidence type="ECO:0000313" key="3">
    <source>
        <dbReference type="Proteomes" id="UP000274131"/>
    </source>
</evidence>
<evidence type="ECO:0000313" key="4">
    <source>
        <dbReference type="WBParaSite" id="EVEC_0000117301-mRNA-1"/>
    </source>
</evidence>
<keyword evidence="3" id="KW-1185">Reference proteome</keyword>
<dbReference type="GO" id="GO:1900449">
    <property type="term" value="P:regulation of glutamate receptor signaling pathway"/>
    <property type="evidence" value="ECO:0007669"/>
    <property type="project" value="InterPro"/>
</dbReference>